<dbReference type="AlphaFoldDB" id="A0A0F6S2P1"/>
<feature type="transmembrane region" description="Helical" evidence="6">
    <location>
        <begin position="12"/>
        <end position="30"/>
    </location>
</feature>
<keyword evidence="4 6" id="KW-1133">Transmembrane helix</keyword>
<evidence type="ECO:0000313" key="7">
    <source>
        <dbReference type="EMBL" id="AKE80077.1"/>
    </source>
</evidence>
<dbReference type="PANTHER" id="PTHR30250">
    <property type="entry name" value="PST FAMILY PREDICTED COLANIC ACID TRANSPORTER"/>
    <property type="match status" value="1"/>
</dbReference>
<evidence type="ECO:0000256" key="5">
    <source>
        <dbReference type="ARBA" id="ARBA00023136"/>
    </source>
</evidence>
<gene>
    <name evidence="7" type="primary">cpsL</name>
    <name evidence="7" type="ORF">YS35.seq-orf00012</name>
    <name evidence="8" type="ORF">YS38.seq-orf00012</name>
</gene>
<feature type="transmembrane region" description="Helical" evidence="6">
    <location>
        <begin position="466"/>
        <end position="488"/>
    </location>
</feature>
<keyword evidence="3 6" id="KW-0812">Transmembrane</keyword>
<feature type="transmembrane region" description="Helical" evidence="6">
    <location>
        <begin position="90"/>
        <end position="110"/>
    </location>
</feature>
<evidence type="ECO:0000256" key="1">
    <source>
        <dbReference type="ARBA" id="ARBA00004651"/>
    </source>
</evidence>
<evidence type="ECO:0000256" key="2">
    <source>
        <dbReference type="ARBA" id="ARBA00022475"/>
    </source>
</evidence>
<feature type="transmembrane region" description="Helical" evidence="6">
    <location>
        <begin position="228"/>
        <end position="251"/>
    </location>
</feature>
<feature type="transmembrane region" description="Helical" evidence="6">
    <location>
        <begin position="182"/>
        <end position="204"/>
    </location>
</feature>
<accession>A0A0F6S2P1</accession>
<proteinExistence type="predicted"/>
<evidence type="ECO:0000313" key="8">
    <source>
        <dbReference type="EMBL" id="AKE80119.1"/>
    </source>
</evidence>
<feature type="transmembrane region" description="Helical" evidence="6">
    <location>
        <begin position="154"/>
        <end position="176"/>
    </location>
</feature>
<comment type="subcellular location">
    <subcellularLocation>
        <location evidence="1">Cell membrane</location>
        <topology evidence="1">Multi-pass membrane protein</topology>
    </subcellularLocation>
</comment>
<reference evidence="7" key="1">
    <citation type="journal article" date="2015" name="Appl. Environ. Microbiol.">
        <title>Eight Novel Capsular Polysaccharide Synthesis Gene Loci Identified in Nontypeable Streptococcus suis Isolates.</title>
        <authorList>
            <person name="Zheng H."/>
            <person name="Ji S."/>
            <person name="Liu Z."/>
            <person name="Lan R."/>
            <person name="Huang Y."/>
            <person name="Bai X."/>
            <person name="Gottschalk M."/>
            <person name="Xu J."/>
        </authorList>
    </citation>
    <scope>NUCLEOTIDE SEQUENCE</scope>
    <source>
        <strain evidence="7">YS35_seq</strain>
        <strain evidence="8">YS38_seq</strain>
    </source>
</reference>
<name>A0A0F6S2P1_STRSU</name>
<dbReference type="EMBL" id="KM972267">
    <property type="protein sequence ID" value="AKE80119.1"/>
    <property type="molecule type" value="Genomic_DNA"/>
</dbReference>
<sequence length="502" mass="56439">MRTKLALKNTIASLILQVITAISGLIIPRFFTTQYGSAVNGLVSSISQFILYMGLVEAGISAAATVSLYKPLVEKRFSEISEVLSAAKLFYRRSGMMYLILLAGLLIFYPKVVASKTINIPFIQMMIIVLAANSVIDYFFLGKYRVLLLADQRSYIISIAQIIGVILTTISSIILIQIDANAIIVKAVAAIVYLLRTLYIIWFVKRNYKYLDLSMTPKKEAFSQRKNVLLHQIAGMICNNTDIIVLTIFLGNRGLVLASIYSLYNLVAYAVTNLFESLSLGVRSSFGHLISEKDNKRLNEVYGIFEFTYLILLFAVYTCMGLLLQPFIELYTKNYSDAELYSSVVYVVLFTLIGLVQNFRIPGSTIHVAAGHFKETQSAAIIEATINLVFSLTLVPTFGIAGVLIGTLMSYIYRTSYTIWYTNKYFFKGSLNKTISRAFRSVVISVMIIIPAFYLLTPRISSWSDWFVSGIVLFLIAMFFIGGINVLFEFKVAKQLFKRIKR</sequence>
<feature type="transmembrane region" description="Helical" evidence="6">
    <location>
        <begin position="380"/>
        <end position="405"/>
    </location>
</feature>
<feature type="transmembrane region" description="Helical" evidence="6">
    <location>
        <begin position="263"/>
        <end position="286"/>
    </location>
</feature>
<keyword evidence="2" id="KW-1003">Cell membrane</keyword>
<organism evidence="7">
    <name type="scientific">Streptococcus suis</name>
    <dbReference type="NCBI Taxonomy" id="1307"/>
    <lineage>
        <taxon>Bacteria</taxon>
        <taxon>Bacillati</taxon>
        <taxon>Bacillota</taxon>
        <taxon>Bacilli</taxon>
        <taxon>Lactobacillales</taxon>
        <taxon>Streptococcaceae</taxon>
        <taxon>Streptococcus</taxon>
    </lineage>
</organism>
<feature type="transmembrane region" description="Helical" evidence="6">
    <location>
        <begin position="50"/>
        <end position="69"/>
    </location>
</feature>
<dbReference type="EMBL" id="KM972265">
    <property type="protein sequence ID" value="AKE80077.1"/>
    <property type="molecule type" value="Genomic_DNA"/>
</dbReference>
<dbReference type="PANTHER" id="PTHR30250:SF26">
    <property type="entry name" value="PSMA PROTEIN"/>
    <property type="match status" value="1"/>
</dbReference>
<evidence type="ECO:0000256" key="6">
    <source>
        <dbReference type="SAM" id="Phobius"/>
    </source>
</evidence>
<feature type="transmembrane region" description="Helical" evidence="6">
    <location>
        <begin position="122"/>
        <end position="142"/>
    </location>
</feature>
<dbReference type="GO" id="GO:0005886">
    <property type="term" value="C:plasma membrane"/>
    <property type="evidence" value="ECO:0007669"/>
    <property type="project" value="UniProtKB-SubCell"/>
</dbReference>
<feature type="transmembrane region" description="Helical" evidence="6">
    <location>
        <begin position="439"/>
        <end position="460"/>
    </location>
</feature>
<protein>
    <submittedName>
        <fullName evidence="7">Wzx</fullName>
    </submittedName>
</protein>
<feature type="transmembrane region" description="Helical" evidence="6">
    <location>
        <begin position="307"/>
        <end position="328"/>
    </location>
</feature>
<evidence type="ECO:0000256" key="4">
    <source>
        <dbReference type="ARBA" id="ARBA00022989"/>
    </source>
</evidence>
<keyword evidence="5 6" id="KW-0472">Membrane</keyword>
<evidence type="ECO:0000256" key="3">
    <source>
        <dbReference type="ARBA" id="ARBA00022692"/>
    </source>
</evidence>
<dbReference type="InterPro" id="IPR050833">
    <property type="entry name" value="Poly_Biosynth_Transport"/>
</dbReference>